<keyword evidence="4" id="KW-0864">Zinc transport</keyword>
<dbReference type="HOGENOM" id="CLU_013430_1_0_6"/>
<evidence type="ECO:0000256" key="4">
    <source>
        <dbReference type="ARBA" id="ARBA00022906"/>
    </source>
</evidence>
<sequence>MNKIAEKYIHQHNFTSVNEQNVKRTWYVLVITVITMAVEVIAGTIYGSMALLADGWHMGTHAAAFCITLFTYSYAKKHANSDKFSFGVGKVGVLGGYTSAIALAIVAIIMLVESLHRLWSPIEIQFNQSILVAIIGLVVNIASMFILGHEHHGHDHGDHKHHSHKHDDHKHHSHEHDDHKHHSHEHDDHEHHSHEHDDHERHSHEHDDHERHSHEHDGHKHHSHEHDDHKLHSHEHDDHDHHSHEHHSGNDHNLKAAYFHVLADALTSVLAICALLVGKFLGWYWLDPIMGVVGAVVITKWALGLMKQTSPILLDENIDEDYQLDIVNTIDDEQTKVTDIHIWRISADHYSASIAICTTTDASVESFKHSLNKFDKLSHLTIEVNYC</sequence>
<feature type="transmembrane region" description="Helical" evidence="9">
    <location>
        <begin position="283"/>
        <end position="303"/>
    </location>
</feature>
<feature type="transmembrane region" description="Helical" evidence="9">
    <location>
        <begin position="26"/>
        <end position="49"/>
    </location>
</feature>
<feature type="compositionally biased region" description="Basic and acidic residues" evidence="8">
    <location>
        <begin position="174"/>
        <end position="250"/>
    </location>
</feature>
<dbReference type="Pfam" id="PF01545">
    <property type="entry name" value="Cation_efflux"/>
    <property type="match status" value="1"/>
</dbReference>
<dbReference type="PANTHER" id="PTHR45755">
    <property type="match status" value="1"/>
</dbReference>
<dbReference type="OrthoDB" id="271709at2"/>
<protein>
    <submittedName>
        <fullName evidence="11">Cation diffusion facilitator family transporter</fullName>
    </submittedName>
</protein>
<dbReference type="InterPro" id="IPR027469">
    <property type="entry name" value="Cation_efflux_TMD_sf"/>
</dbReference>
<evidence type="ECO:0000256" key="5">
    <source>
        <dbReference type="ARBA" id="ARBA00022989"/>
    </source>
</evidence>
<dbReference type="GO" id="GO:0006882">
    <property type="term" value="P:intracellular zinc ion homeostasis"/>
    <property type="evidence" value="ECO:0007669"/>
    <property type="project" value="InterPro"/>
</dbReference>
<dbReference type="STRING" id="318167.Sfri_2517"/>
<keyword evidence="4" id="KW-0862">Zinc</keyword>
<proteinExistence type="predicted"/>
<evidence type="ECO:0000313" key="12">
    <source>
        <dbReference type="Proteomes" id="UP000000684"/>
    </source>
</evidence>
<dbReference type="Proteomes" id="UP000000684">
    <property type="component" value="Chromosome"/>
</dbReference>
<evidence type="ECO:0000256" key="7">
    <source>
        <dbReference type="ARBA" id="ARBA00023136"/>
    </source>
</evidence>
<dbReference type="InterPro" id="IPR002524">
    <property type="entry name" value="Cation_efflux"/>
</dbReference>
<feature type="domain" description="Cation efflux protein transmembrane" evidence="10">
    <location>
        <begin position="26"/>
        <end position="314"/>
    </location>
</feature>
<dbReference type="InterPro" id="IPR045316">
    <property type="entry name" value="Msc2-like"/>
</dbReference>
<dbReference type="EMBL" id="CP000447">
    <property type="protein sequence ID" value="ABI72360.1"/>
    <property type="molecule type" value="Genomic_DNA"/>
</dbReference>
<evidence type="ECO:0000256" key="1">
    <source>
        <dbReference type="ARBA" id="ARBA00004141"/>
    </source>
</evidence>
<feature type="region of interest" description="Disordered" evidence="8">
    <location>
        <begin position="152"/>
        <end position="250"/>
    </location>
</feature>
<evidence type="ECO:0000256" key="6">
    <source>
        <dbReference type="ARBA" id="ARBA00023065"/>
    </source>
</evidence>
<evidence type="ECO:0000256" key="3">
    <source>
        <dbReference type="ARBA" id="ARBA00022692"/>
    </source>
</evidence>
<dbReference type="eggNOG" id="COG1230">
    <property type="taxonomic scope" value="Bacteria"/>
</dbReference>
<evidence type="ECO:0000256" key="8">
    <source>
        <dbReference type="SAM" id="MobiDB-lite"/>
    </source>
</evidence>
<keyword evidence="6" id="KW-0406">Ion transport</keyword>
<dbReference type="GO" id="GO:0016020">
    <property type="term" value="C:membrane"/>
    <property type="evidence" value="ECO:0007669"/>
    <property type="project" value="UniProtKB-SubCell"/>
</dbReference>
<evidence type="ECO:0000313" key="11">
    <source>
        <dbReference type="EMBL" id="ABI72360.1"/>
    </source>
</evidence>
<evidence type="ECO:0000256" key="9">
    <source>
        <dbReference type="SAM" id="Phobius"/>
    </source>
</evidence>
<dbReference type="GO" id="GO:0005385">
    <property type="term" value="F:zinc ion transmembrane transporter activity"/>
    <property type="evidence" value="ECO:0007669"/>
    <property type="project" value="InterPro"/>
</dbReference>
<dbReference type="SUPFAM" id="SSF161111">
    <property type="entry name" value="Cation efflux protein transmembrane domain-like"/>
    <property type="match status" value="1"/>
</dbReference>
<keyword evidence="7 9" id="KW-0472">Membrane</keyword>
<evidence type="ECO:0000256" key="2">
    <source>
        <dbReference type="ARBA" id="ARBA00022448"/>
    </source>
</evidence>
<gene>
    <name evidence="11" type="ordered locus">Sfri_2517</name>
</gene>
<dbReference type="GeneID" id="41837881"/>
<keyword evidence="3 9" id="KW-0812">Transmembrane</keyword>
<comment type="subcellular location">
    <subcellularLocation>
        <location evidence="1">Membrane</location>
        <topology evidence="1">Multi-pass membrane protein</topology>
    </subcellularLocation>
</comment>
<organism evidence="11 12">
    <name type="scientific">Shewanella frigidimarina (strain NCIMB 400)</name>
    <dbReference type="NCBI Taxonomy" id="318167"/>
    <lineage>
        <taxon>Bacteria</taxon>
        <taxon>Pseudomonadati</taxon>
        <taxon>Pseudomonadota</taxon>
        <taxon>Gammaproteobacteria</taxon>
        <taxon>Alteromonadales</taxon>
        <taxon>Shewanellaceae</taxon>
        <taxon>Shewanella</taxon>
    </lineage>
</organism>
<keyword evidence="5 9" id="KW-1133">Transmembrane helix</keyword>
<dbReference type="KEGG" id="sfr:Sfri_2517"/>
<feature type="transmembrane region" description="Helical" evidence="9">
    <location>
        <begin position="87"/>
        <end position="112"/>
    </location>
</feature>
<dbReference type="AlphaFoldDB" id="Q080F5"/>
<dbReference type="RefSeq" id="WP_011637969.1">
    <property type="nucleotide sequence ID" value="NC_008345.1"/>
</dbReference>
<keyword evidence="2" id="KW-0813">Transport</keyword>
<name>Q080F5_SHEFN</name>
<accession>Q080F5</accession>
<keyword evidence="12" id="KW-1185">Reference proteome</keyword>
<dbReference type="PANTHER" id="PTHR45755:SF4">
    <property type="entry name" value="ZINC TRANSPORTER 7"/>
    <property type="match status" value="1"/>
</dbReference>
<feature type="transmembrane region" description="Helical" evidence="9">
    <location>
        <begin position="124"/>
        <end position="147"/>
    </location>
</feature>
<dbReference type="InterPro" id="IPR058533">
    <property type="entry name" value="Cation_efflux_TM"/>
</dbReference>
<feature type="compositionally biased region" description="Basic residues" evidence="8">
    <location>
        <begin position="159"/>
        <end position="173"/>
    </location>
</feature>
<feature type="transmembrane region" description="Helical" evidence="9">
    <location>
        <begin position="257"/>
        <end position="277"/>
    </location>
</feature>
<feature type="transmembrane region" description="Helical" evidence="9">
    <location>
        <begin position="55"/>
        <end position="75"/>
    </location>
</feature>
<evidence type="ECO:0000259" key="10">
    <source>
        <dbReference type="Pfam" id="PF01545"/>
    </source>
</evidence>
<dbReference type="Gene3D" id="1.20.1510.10">
    <property type="entry name" value="Cation efflux protein transmembrane domain"/>
    <property type="match status" value="2"/>
</dbReference>
<dbReference type="NCBIfam" id="TIGR01297">
    <property type="entry name" value="CDF"/>
    <property type="match status" value="1"/>
</dbReference>
<reference evidence="11 12" key="1">
    <citation type="submission" date="2006-08" db="EMBL/GenBank/DDBJ databases">
        <title>Complete sequence of Shewanella frigidimarina NCIMB 400.</title>
        <authorList>
            <consortium name="US DOE Joint Genome Institute"/>
            <person name="Copeland A."/>
            <person name="Lucas S."/>
            <person name="Lapidus A."/>
            <person name="Barry K."/>
            <person name="Detter J.C."/>
            <person name="Glavina del Rio T."/>
            <person name="Hammon N."/>
            <person name="Israni S."/>
            <person name="Dalin E."/>
            <person name="Tice H."/>
            <person name="Pitluck S."/>
            <person name="Fredrickson J.K."/>
            <person name="Kolker E."/>
            <person name="McCuel L.A."/>
            <person name="DiChristina T."/>
            <person name="Nealson K.H."/>
            <person name="Newman D."/>
            <person name="Tiedje J.M."/>
            <person name="Zhou J."/>
            <person name="Romine M.F."/>
            <person name="Culley D.E."/>
            <person name="Serres M."/>
            <person name="Chertkov O."/>
            <person name="Brettin T."/>
            <person name="Bruce D."/>
            <person name="Han C."/>
            <person name="Tapia R."/>
            <person name="Gilna P."/>
            <person name="Schmutz J."/>
            <person name="Larimer F."/>
            <person name="Land M."/>
            <person name="Hauser L."/>
            <person name="Kyrpides N."/>
            <person name="Mikhailova N."/>
            <person name="Richardson P."/>
        </authorList>
    </citation>
    <scope>NUCLEOTIDE SEQUENCE [LARGE SCALE GENOMIC DNA]</scope>
    <source>
        <strain evidence="11 12">NCIMB 400</strain>
    </source>
</reference>